<evidence type="ECO:0000256" key="5">
    <source>
        <dbReference type="ARBA" id="ARBA00022833"/>
    </source>
</evidence>
<dbReference type="PROSITE" id="PS51292">
    <property type="entry name" value="ZF_RING_CH"/>
    <property type="match status" value="1"/>
</dbReference>
<evidence type="ECO:0000313" key="11">
    <source>
        <dbReference type="EMBL" id="KAJ7080003.1"/>
    </source>
</evidence>
<keyword evidence="12" id="KW-1185">Reference proteome</keyword>
<name>A0AAD6TYR0_9AGAR</name>
<keyword evidence="5" id="KW-0862">Zinc</keyword>
<dbReference type="InterPro" id="IPR011016">
    <property type="entry name" value="Znf_RING-CH"/>
</dbReference>
<dbReference type="AlphaFoldDB" id="A0AAD6TYR0"/>
<feature type="domain" description="RING-CH-type" evidence="10">
    <location>
        <begin position="8"/>
        <end position="77"/>
    </location>
</feature>
<keyword evidence="2" id="KW-0812">Transmembrane</keyword>
<keyword evidence="7" id="KW-0472">Membrane</keyword>
<keyword evidence="3" id="KW-0479">Metal-binding</keyword>
<dbReference type="Proteomes" id="UP001222325">
    <property type="component" value="Unassembled WGS sequence"/>
</dbReference>
<evidence type="ECO:0000256" key="2">
    <source>
        <dbReference type="ARBA" id="ARBA00022692"/>
    </source>
</evidence>
<evidence type="ECO:0000256" key="8">
    <source>
        <dbReference type="PROSITE-ProRule" id="PRU00175"/>
    </source>
</evidence>
<dbReference type="Pfam" id="PF12906">
    <property type="entry name" value="RINGv"/>
    <property type="match status" value="1"/>
</dbReference>
<dbReference type="GO" id="GO:0016020">
    <property type="term" value="C:membrane"/>
    <property type="evidence" value="ECO:0007669"/>
    <property type="project" value="UniProtKB-SubCell"/>
</dbReference>
<evidence type="ECO:0000259" key="9">
    <source>
        <dbReference type="PROSITE" id="PS50089"/>
    </source>
</evidence>
<comment type="caution">
    <text evidence="11">The sequence shown here is derived from an EMBL/GenBank/DDBJ whole genome shotgun (WGS) entry which is preliminary data.</text>
</comment>
<dbReference type="GO" id="GO:0008270">
    <property type="term" value="F:zinc ion binding"/>
    <property type="evidence" value="ECO:0007669"/>
    <property type="project" value="UniProtKB-KW"/>
</dbReference>
<evidence type="ECO:0000256" key="1">
    <source>
        <dbReference type="ARBA" id="ARBA00004141"/>
    </source>
</evidence>
<dbReference type="InterPro" id="IPR013083">
    <property type="entry name" value="Znf_RING/FYVE/PHD"/>
</dbReference>
<evidence type="ECO:0000256" key="3">
    <source>
        <dbReference type="ARBA" id="ARBA00022723"/>
    </source>
</evidence>
<dbReference type="PROSITE" id="PS50089">
    <property type="entry name" value="ZF_RING_2"/>
    <property type="match status" value="1"/>
</dbReference>
<dbReference type="SMART" id="SM00744">
    <property type="entry name" value="RINGv"/>
    <property type="match status" value="1"/>
</dbReference>
<evidence type="ECO:0000256" key="4">
    <source>
        <dbReference type="ARBA" id="ARBA00022771"/>
    </source>
</evidence>
<dbReference type="Gene3D" id="3.30.40.10">
    <property type="entry name" value="Zinc/RING finger domain, C3HC4 (zinc finger)"/>
    <property type="match status" value="1"/>
</dbReference>
<dbReference type="SUPFAM" id="SSF57850">
    <property type="entry name" value="RING/U-box"/>
    <property type="match status" value="1"/>
</dbReference>
<evidence type="ECO:0008006" key="13">
    <source>
        <dbReference type="Google" id="ProtNLM"/>
    </source>
</evidence>
<keyword evidence="4 8" id="KW-0863">Zinc-finger</keyword>
<protein>
    <recommendedName>
        <fullName evidence="13">RING-CH-type domain-containing protein</fullName>
    </recommendedName>
</protein>
<dbReference type="EMBL" id="JARJCN010000057">
    <property type="protein sequence ID" value="KAJ7080003.1"/>
    <property type="molecule type" value="Genomic_DNA"/>
</dbReference>
<keyword evidence="6" id="KW-1133">Transmembrane helix</keyword>
<evidence type="ECO:0000256" key="6">
    <source>
        <dbReference type="ARBA" id="ARBA00022989"/>
    </source>
</evidence>
<organism evidence="11 12">
    <name type="scientific">Mycena belliarum</name>
    <dbReference type="NCBI Taxonomy" id="1033014"/>
    <lineage>
        <taxon>Eukaryota</taxon>
        <taxon>Fungi</taxon>
        <taxon>Dikarya</taxon>
        <taxon>Basidiomycota</taxon>
        <taxon>Agaricomycotina</taxon>
        <taxon>Agaricomycetes</taxon>
        <taxon>Agaricomycetidae</taxon>
        <taxon>Agaricales</taxon>
        <taxon>Marasmiineae</taxon>
        <taxon>Mycenaceae</taxon>
        <taxon>Mycena</taxon>
    </lineage>
</organism>
<comment type="subcellular location">
    <subcellularLocation>
        <location evidence="1">Membrane</location>
        <topology evidence="1">Multi-pass membrane protein</topology>
    </subcellularLocation>
</comment>
<accession>A0AAD6TYR0</accession>
<evidence type="ECO:0000256" key="7">
    <source>
        <dbReference type="ARBA" id="ARBA00023136"/>
    </source>
</evidence>
<feature type="domain" description="RING-type" evidence="9">
    <location>
        <begin position="16"/>
        <end position="71"/>
    </location>
</feature>
<reference evidence="11" key="1">
    <citation type="submission" date="2023-03" db="EMBL/GenBank/DDBJ databases">
        <title>Massive genome expansion in bonnet fungi (Mycena s.s.) driven by repeated elements and novel gene families across ecological guilds.</title>
        <authorList>
            <consortium name="Lawrence Berkeley National Laboratory"/>
            <person name="Harder C.B."/>
            <person name="Miyauchi S."/>
            <person name="Viragh M."/>
            <person name="Kuo A."/>
            <person name="Thoen E."/>
            <person name="Andreopoulos B."/>
            <person name="Lu D."/>
            <person name="Skrede I."/>
            <person name="Drula E."/>
            <person name="Henrissat B."/>
            <person name="Morin E."/>
            <person name="Kohler A."/>
            <person name="Barry K."/>
            <person name="LaButti K."/>
            <person name="Morin E."/>
            <person name="Salamov A."/>
            <person name="Lipzen A."/>
            <person name="Mereny Z."/>
            <person name="Hegedus B."/>
            <person name="Baldrian P."/>
            <person name="Stursova M."/>
            <person name="Weitz H."/>
            <person name="Taylor A."/>
            <person name="Grigoriev I.V."/>
            <person name="Nagy L.G."/>
            <person name="Martin F."/>
            <person name="Kauserud H."/>
        </authorList>
    </citation>
    <scope>NUCLEOTIDE SEQUENCE</scope>
    <source>
        <strain evidence="11">CBHHK173m</strain>
    </source>
</reference>
<evidence type="ECO:0000259" key="10">
    <source>
        <dbReference type="PROSITE" id="PS51292"/>
    </source>
</evidence>
<gene>
    <name evidence="11" type="ORF">B0H15DRAFT_857661</name>
</gene>
<proteinExistence type="predicted"/>
<evidence type="ECO:0000313" key="12">
    <source>
        <dbReference type="Proteomes" id="UP001222325"/>
    </source>
</evidence>
<sequence>MSDRPPTLADLRVKLCYICRDEEKDGPNPPRAWVHPCSCTLVAHESCLLEWIKSSEGTGREASARHCPQCKTQYELESKNPTVLRILRIIDKNLARVDFAFYVAGFYLVLRAVYRAHLGYGAWALRKYIGDEVFDLLFSDDRSNWPLIAKFNIVLIPAGLVLSRLGLHYTISALLATWPTFASFTFSHDAIAELEDPALDVAQPAGLPWPPSPFLFGFVLLPICRSLYSHYFAKFRHWVLDTQPVPPRVRTNPGIRGFLQRFLDDMERAADARAAAVNAGNANANANAGAGGGAAGANDDGAIVTVDLRRAGRVFGGALLVPLISNVMGDLLHRLSKHFDLLKRFLAVRPPWTGFLPPPPLRRYTAKEIWQRASGSEPQDAGRTLKFVLRAVWGDIRKLDQCDPVWWRNSIGLGLFVVAKDFLHLLYLWLAQRELATRRVKSRDFSGVDPRELDLLPRALPPMLRPGTTLPGTF</sequence>
<dbReference type="InterPro" id="IPR001841">
    <property type="entry name" value="Znf_RING"/>
</dbReference>
<dbReference type="PANTHER" id="PTHR46283">
    <property type="entry name" value="E3 UBIQUITIN-PROTEIN LIGASE MARCH5"/>
    <property type="match status" value="1"/>
</dbReference>